<dbReference type="SUPFAM" id="SSF55811">
    <property type="entry name" value="Nudix"/>
    <property type="match status" value="1"/>
</dbReference>
<dbReference type="KEGG" id="afo:Afer_1134"/>
<dbReference type="eggNOG" id="COG0494">
    <property type="taxonomic scope" value="Bacteria"/>
</dbReference>
<dbReference type="RefSeq" id="WP_015798553.1">
    <property type="nucleotide sequence ID" value="NC_013124.1"/>
</dbReference>
<dbReference type="PANTHER" id="PTHR11839">
    <property type="entry name" value="UDP/ADP-SUGAR PYROPHOSPHATASE"/>
    <property type="match status" value="1"/>
</dbReference>
<dbReference type="GO" id="GO:0006753">
    <property type="term" value="P:nucleoside phosphate metabolic process"/>
    <property type="evidence" value="ECO:0007669"/>
    <property type="project" value="TreeGrafter"/>
</dbReference>
<dbReference type="EMBL" id="CP001631">
    <property type="protein sequence ID" value="ACU54067.1"/>
    <property type="molecule type" value="Genomic_DNA"/>
</dbReference>
<evidence type="ECO:0000313" key="5">
    <source>
        <dbReference type="Proteomes" id="UP000000771"/>
    </source>
</evidence>
<sequence>MTIEIVGEDLRATYGFFEVTELRLQADGGASERRTVVRHPGAVVVVALGGNGRVVAQRQFRAALGRDVLELPAGKRDVAGESVLDTARRELAEECGLLAARVEALGSFYNSPGFTDERTWVVGATGLSRGERAPQSVEERAMELVALRLDDLDALVASGVLEDAKSIVALLMARAHGLGRQVAREATVAMEEFEIVGPGE</sequence>
<dbReference type="GO" id="GO:0019693">
    <property type="term" value="P:ribose phosphate metabolic process"/>
    <property type="evidence" value="ECO:0007669"/>
    <property type="project" value="TreeGrafter"/>
</dbReference>
<comment type="cofactor">
    <cofactor evidence="1">
        <name>Mg(2+)</name>
        <dbReference type="ChEBI" id="CHEBI:18420"/>
    </cofactor>
</comment>
<dbReference type="GO" id="GO:0016787">
    <property type="term" value="F:hydrolase activity"/>
    <property type="evidence" value="ECO:0007669"/>
    <property type="project" value="UniProtKB-KW"/>
</dbReference>
<evidence type="ECO:0000313" key="4">
    <source>
        <dbReference type="EMBL" id="ACU54067.1"/>
    </source>
</evidence>
<evidence type="ECO:0000256" key="1">
    <source>
        <dbReference type="ARBA" id="ARBA00001946"/>
    </source>
</evidence>
<keyword evidence="2 4" id="KW-0378">Hydrolase</keyword>
<name>C7LZA9_ACIFD</name>
<dbReference type="AlphaFoldDB" id="C7LZA9"/>
<protein>
    <submittedName>
        <fullName evidence="4">NUDIX hydrolase</fullName>
    </submittedName>
</protein>
<dbReference type="Proteomes" id="UP000000771">
    <property type="component" value="Chromosome"/>
</dbReference>
<dbReference type="STRING" id="525909.Afer_1134"/>
<dbReference type="HOGENOM" id="CLU_062658_5_2_11"/>
<dbReference type="InterPro" id="IPR000086">
    <property type="entry name" value="NUDIX_hydrolase_dom"/>
</dbReference>
<dbReference type="CDD" id="cd03424">
    <property type="entry name" value="NUDIX_ADPRase_Nudt5_UGPPase_Nudt14"/>
    <property type="match status" value="1"/>
</dbReference>
<dbReference type="InterPro" id="IPR015797">
    <property type="entry name" value="NUDIX_hydrolase-like_dom_sf"/>
</dbReference>
<gene>
    <name evidence="4" type="ordered locus">Afer_1134</name>
</gene>
<dbReference type="Pfam" id="PF00293">
    <property type="entry name" value="NUDIX"/>
    <property type="match status" value="1"/>
</dbReference>
<dbReference type="PANTHER" id="PTHR11839:SF18">
    <property type="entry name" value="NUDIX HYDROLASE DOMAIN-CONTAINING PROTEIN"/>
    <property type="match status" value="1"/>
</dbReference>
<evidence type="ECO:0000256" key="2">
    <source>
        <dbReference type="ARBA" id="ARBA00022801"/>
    </source>
</evidence>
<feature type="domain" description="Nudix hydrolase" evidence="3">
    <location>
        <begin position="37"/>
        <end position="169"/>
    </location>
</feature>
<dbReference type="Gene3D" id="3.90.79.10">
    <property type="entry name" value="Nucleoside Triphosphate Pyrophosphohydrolase"/>
    <property type="match status" value="1"/>
</dbReference>
<organism evidence="4 5">
    <name type="scientific">Acidimicrobium ferrooxidans (strain DSM 10331 / JCM 15462 / NBRC 103882 / ICP)</name>
    <dbReference type="NCBI Taxonomy" id="525909"/>
    <lineage>
        <taxon>Bacteria</taxon>
        <taxon>Bacillati</taxon>
        <taxon>Actinomycetota</taxon>
        <taxon>Acidimicrobiia</taxon>
        <taxon>Acidimicrobiales</taxon>
        <taxon>Acidimicrobiaceae</taxon>
        <taxon>Acidimicrobium</taxon>
    </lineage>
</organism>
<keyword evidence="5" id="KW-1185">Reference proteome</keyword>
<evidence type="ECO:0000259" key="3">
    <source>
        <dbReference type="PROSITE" id="PS51462"/>
    </source>
</evidence>
<dbReference type="PROSITE" id="PS51462">
    <property type="entry name" value="NUDIX"/>
    <property type="match status" value="1"/>
</dbReference>
<accession>C7LZA9</accession>
<reference evidence="4 5" key="1">
    <citation type="journal article" date="2009" name="Stand. Genomic Sci.">
        <title>Complete genome sequence of Acidimicrobium ferrooxidans type strain (ICP).</title>
        <authorList>
            <person name="Clum A."/>
            <person name="Nolan M."/>
            <person name="Lang E."/>
            <person name="Glavina Del Rio T."/>
            <person name="Tice H."/>
            <person name="Copeland A."/>
            <person name="Cheng J.F."/>
            <person name="Lucas S."/>
            <person name="Chen F."/>
            <person name="Bruce D."/>
            <person name="Goodwin L."/>
            <person name="Pitluck S."/>
            <person name="Ivanova N."/>
            <person name="Mavrommatis K."/>
            <person name="Mikhailova N."/>
            <person name="Pati A."/>
            <person name="Chen A."/>
            <person name="Palaniappan K."/>
            <person name="Goker M."/>
            <person name="Spring S."/>
            <person name="Land M."/>
            <person name="Hauser L."/>
            <person name="Chang Y.J."/>
            <person name="Jeffries C.C."/>
            <person name="Chain P."/>
            <person name="Bristow J."/>
            <person name="Eisen J.A."/>
            <person name="Markowitz V."/>
            <person name="Hugenholtz P."/>
            <person name="Kyrpides N.C."/>
            <person name="Klenk H.P."/>
            <person name="Lapidus A."/>
        </authorList>
    </citation>
    <scope>NUCLEOTIDE SEQUENCE [LARGE SCALE GENOMIC DNA]</scope>
    <source>
        <strain evidence="5">DSM 10331 / JCM 15462 / NBRC 103882 / ICP</strain>
    </source>
</reference>
<proteinExistence type="predicted"/>